<dbReference type="Proteomes" id="UP000029629">
    <property type="component" value="Unassembled WGS sequence"/>
</dbReference>
<accession>A0A095ZD40</accession>
<keyword evidence="10 16" id="KW-0413">Isomerase</keyword>
<dbReference type="eggNOG" id="COG1024">
    <property type="taxonomic scope" value="Bacteria"/>
</dbReference>
<evidence type="ECO:0000259" key="15">
    <source>
        <dbReference type="Pfam" id="PF02737"/>
    </source>
</evidence>
<dbReference type="Gene3D" id="1.10.1040.50">
    <property type="match status" value="1"/>
</dbReference>
<dbReference type="GO" id="GO:0036125">
    <property type="term" value="C:fatty acid beta-oxidation multienzyme complex"/>
    <property type="evidence" value="ECO:0007669"/>
    <property type="project" value="InterPro"/>
</dbReference>
<dbReference type="InterPro" id="IPR001753">
    <property type="entry name" value="Enoyl-CoA_hydra/iso"/>
</dbReference>
<evidence type="ECO:0000256" key="1">
    <source>
        <dbReference type="ARBA" id="ARBA00005005"/>
    </source>
</evidence>
<dbReference type="InterPro" id="IPR006180">
    <property type="entry name" value="3-OHacyl-CoA_DH_CS"/>
</dbReference>
<dbReference type="InterPro" id="IPR006176">
    <property type="entry name" value="3-OHacyl-CoA_DH_NAD-bd"/>
</dbReference>
<reference evidence="16 17" key="1">
    <citation type="submission" date="2014-07" db="EMBL/GenBank/DDBJ databases">
        <authorList>
            <person name="McCorrison J."/>
            <person name="Sanka R."/>
            <person name="Torralba M."/>
            <person name="Gillis M."/>
            <person name="Haft D.H."/>
            <person name="Methe B."/>
            <person name="Sutton G."/>
            <person name="Nelson K.E."/>
        </authorList>
    </citation>
    <scope>NUCLEOTIDE SEQUENCE [LARGE SCALE GENOMIC DNA]</scope>
    <source>
        <strain evidence="16 17">DNF00040</strain>
    </source>
</reference>
<keyword evidence="5" id="KW-0276">Fatty acid metabolism</keyword>
<evidence type="ECO:0000256" key="7">
    <source>
        <dbReference type="ARBA" id="ARBA00023002"/>
    </source>
</evidence>
<evidence type="ECO:0000256" key="2">
    <source>
        <dbReference type="ARBA" id="ARBA00007005"/>
    </source>
</evidence>
<comment type="catalytic activity">
    <reaction evidence="13">
        <text>a (3S)-3-hydroxyacyl-CoA + NAD(+) = a 3-oxoacyl-CoA + NADH + H(+)</text>
        <dbReference type="Rhea" id="RHEA:22432"/>
        <dbReference type="ChEBI" id="CHEBI:15378"/>
        <dbReference type="ChEBI" id="CHEBI:57318"/>
        <dbReference type="ChEBI" id="CHEBI:57540"/>
        <dbReference type="ChEBI" id="CHEBI:57945"/>
        <dbReference type="ChEBI" id="CHEBI:90726"/>
        <dbReference type="EC" id="1.1.1.35"/>
    </reaction>
</comment>
<proteinExistence type="inferred from homology"/>
<comment type="caution">
    <text evidence="16">The sequence shown here is derived from an EMBL/GenBank/DDBJ whole genome shotgun (WGS) entry which is preliminary data.</text>
</comment>
<dbReference type="eggNOG" id="COG1250">
    <property type="taxonomic scope" value="Bacteria"/>
</dbReference>
<dbReference type="InterPro" id="IPR036291">
    <property type="entry name" value="NAD(P)-bd_dom_sf"/>
</dbReference>
<dbReference type="InterPro" id="IPR012799">
    <property type="entry name" value="FadB"/>
</dbReference>
<dbReference type="SUPFAM" id="SSF51735">
    <property type="entry name" value="NAD(P)-binding Rossmann-fold domains"/>
    <property type="match status" value="1"/>
</dbReference>
<dbReference type="PANTHER" id="PTHR43612:SF3">
    <property type="entry name" value="TRIFUNCTIONAL ENZYME SUBUNIT ALPHA, MITOCHONDRIAL"/>
    <property type="match status" value="1"/>
</dbReference>
<name>A0A095ZD40_9BURK</name>
<evidence type="ECO:0000313" key="17">
    <source>
        <dbReference type="Proteomes" id="UP000029629"/>
    </source>
</evidence>
<keyword evidence="12" id="KW-0511">Multifunctional enzyme</keyword>
<evidence type="ECO:0000256" key="5">
    <source>
        <dbReference type="ARBA" id="ARBA00022832"/>
    </source>
</evidence>
<dbReference type="EC" id="4.2.1.17" evidence="4"/>
<dbReference type="OrthoDB" id="5287258at2"/>
<keyword evidence="9" id="KW-0443">Lipid metabolism</keyword>
<comment type="similarity">
    <text evidence="2">In the central section; belongs to the 3-hydroxyacyl-CoA dehydrogenase family.</text>
</comment>
<dbReference type="InterPro" id="IPR029045">
    <property type="entry name" value="ClpP/crotonase-like_dom_sf"/>
</dbReference>
<organism evidence="16 17">
    <name type="scientific">Oligella urethralis DNF00040</name>
    <dbReference type="NCBI Taxonomy" id="1401065"/>
    <lineage>
        <taxon>Bacteria</taxon>
        <taxon>Pseudomonadati</taxon>
        <taxon>Pseudomonadota</taxon>
        <taxon>Betaproteobacteria</taxon>
        <taxon>Burkholderiales</taxon>
        <taxon>Alcaligenaceae</taxon>
        <taxon>Oligella</taxon>
    </lineage>
</organism>
<evidence type="ECO:0000313" key="16">
    <source>
        <dbReference type="EMBL" id="KGF32665.1"/>
    </source>
</evidence>
<dbReference type="Pfam" id="PF02737">
    <property type="entry name" value="3HCDH_N"/>
    <property type="match status" value="1"/>
</dbReference>
<dbReference type="NCBIfam" id="TIGR02437">
    <property type="entry name" value="FadB"/>
    <property type="match status" value="1"/>
</dbReference>
<evidence type="ECO:0000259" key="14">
    <source>
        <dbReference type="Pfam" id="PF00725"/>
    </source>
</evidence>
<dbReference type="InterPro" id="IPR006108">
    <property type="entry name" value="3HC_DH_C"/>
</dbReference>
<dbReference type="InterPro" id="IPR050136">
    <property type="entry name" value="FA_oxidation_alpha_subunit"/>
</dbReference>
<dbReference type="UniPathway" id="UPA00659"/>
<dbReference type="FunFam" id="3.40.50.720:FF:000009">
    <property type="entry name" value="Fatty oxidation complex, alpha subunit"/>
    <property type="match status" value="1"/>
</dbReference>
<evidence type="ECO:0000256" key="9">
    <source>
        <dbReference type="ARBA" id="ARBA00023098"/>
    </source>
</evidence>
<dbReference type="GO" id="GO:0006635">
    <property type="term" value="P:fatty acid beta-oxidation"/>
    <property type="evidence" value="ECO:0007669"/>
    <property type="project" value="UniProtKB-UniPathway"/>
</dbReference>
<feature type="domain" description="3-hydroxyacyl-CoA dehydrogenase C-terminal" evidence="14">
    <location>
        <begin position="498"/>
        <end position="593"/>
    </location>
</feature>
<dbReference type="Gene3D" id="3.40.50.720">
    <property type="entry name" value="NAD(P)-binding Rossmann-like Domain"/>
    <property type="match status" value="1"/>
</dbReference>
<dbReference type="RefSeq" id="WP_036556931.1">
    <property type="nucleotide sequence ID" value="NZ_JRNI01000001.1"/>
</dbReference>
<keyword evidence="11 16" id="KW-0456">Lyase</keyword>
<dbReference type="NCBIfam" id="NF008727">
    <property type="entry name" value="PRK11730.1"/>
    <property type="match status" value="1"/>
</dbReference>
<dbReference type="GO" id="GO:0016509">
    <property type="term" value="F:long-chain (3S)-3-hydroxyacyl-CoA dehydrogenase (NAD+) activity"/>
    <property type="evidence" value="ECO:0007669"/>
    <property type="project" value="TreeGrafter"/>
</dbReference>
<dbReference type="InterPro" id="IPR008927">
    <property type="entry name" value="6-PGluconate_DH-like_C_sf"/>
</dbReference>
<dbReference type="Pfam" id="PF00378">
    <property type="entry name" value="ECH_1"/>
    <property type="match status" value="1"/>
</dbReference>
<dbReference type="GO" id="GO:0070403">
    <property type="term" value="F:NAD+ binding"/>
    <property type="evidence" value="ECO:0007669"/>
    <property type="project" value="InterPro"/>
</dbReference>
<keyword evidence="6" id="KW-0442">Lipid degradation</keyword>
<keyword evidence="17" id="KW-1185">Reference proteome</keyword>
<evidence type="ECO:0000256" key="6">
    <source>
        <dbReference type="ARBA" id="ARBA00022963"/>
    </source>
</evidence>
<evidence type="ECO:0000256" key="10">
    <source>
        <dbReference type="ARBA" id="ARBA00023235"/>
    </source>
</evidence>
<dbReference type="EMBL" id="JRNI01000001">
    <property type="protein sequence ID" value="KGF32665.1"/>
    <property type="molecule type" value="Genomic_DNA"/>
</dbReference>
<sequence length="720" mass="77992">MIHSGPAITVQMLDDGIAEFKFDLQNESVNKFNRVTLDDLDAAVQAVKAHPEIRGLLVTSGKNFFIVGADITEFGGVFSHGRDYIQDWTMDIHRIFNAFEDLDIPKVVAINGFALGGGFEMCLANDYRVMSDKAQVGLPELTLGLIPGFGGIIRLARVIGVAKAIEWISSTRPRKAADALADGAVDEVAEHDKLRDTALAALKRAIAGEIDWQAKRALKLQAVEVPGGAADSYFEGVRAELAKTTNPEQYPASKAFLDVIEKSADMARDQAVAVEAEHFAGVAVTPQADALIGLFLADQVIKRAAKKNAAAAREVKKAAVLGAGIMGGGIAYQAATKGTAVIMKDIGQAQLDLGMNEAEKQLARQLQRGRISEDKKNATLKLIEPSLSYDGFNAVDIVIEAVTENIKVKEIVLKEAENALREDAILASNTSTISITELAKGLQRPANFVGMHFFNPVPVMPLVEVIRGEQSSDEAIATAVALALSMGKSPIVVQDCPGFLVNRVLFPYFGAFDRLIKDGACLIKIDQVMEDFGWPMGPAYLSDVIGLDTCVHASKVLADGFPDRMKTDYTGATEALFKTDRLGQKNGKGFYKYVADDSGRKRKTADDEVKDILAPHVDAAAPGSVDFTAEEIRDRLMLAMCNEVARCIDEKIVASPEEADMALIMGLGFPRFRGGALRYIDQIGLKEYVALCDRYAHLGKAYEAPQILREMAAKGERFFN</sequence>
<dbReference type="AlphaFoldDB" id="A0A095ZD40"/>
<evidence type="ECO:0000256" key="12">
    <source>
        <dbReference type="ARBA" id="ARBA00023268"/>
    </source>
</evidence>
<dbReference type="SUPFAM" id="SSF52096">
    <property type="entry name" value="ClpP/crotonase"/>
    <property type="match status" value="1"/>
</dbReference>
<evidence type="ECO:0000256" key="11">
    <source>
        <dbReference type="ARBA" id="ARBA00023239"/>
    </source>
</evidence>
<dbReference type="GO" id="GO:0004300">
    <property type="term" value="F:enoyl-CoA hydratase activity"/>
    <property type="evidence" value="ECO:0007669"/>
    <property type="project" value="UniProtKB-EC"/>
</dbReference>
<dbReference type="Gene3D" id="3.90.226.10">
    <property type="entry name" value="2-enoyl-CoA Hydratase, Chain A, domain 1"/>
    <property type="match status" value="1"/>
</dbReference>
<gene>
    <name evidence="16" type="primary">fadB</name>
    <name evidence="16" type="ORF">HMPREF2130_00490</name>
</gene>
<evidence type="ECO:0000256" key="4">
    <source>
        <dbReference type="ARBA" id="ARBA00012076"/>
    </source>
</evidence>
<dbReference type="SUPFAM" id="SSF48179">
    <property type="entry name" value="6-phosphogluconate dehydrogenase C-terminal domain-like"/>
    <property type="match status" value="2"/>
</dbReference>
<evidence type="ECO:0000256" key="13">
    <source>
        <dbReference type="ARBA" id="ARBA00049556"/>
    </source>
</evidence>
<keyword evidence="8" id="KW-0520">NAD</keyword>
<protein>
    <recommendedName>
        <fullName evidence="4">enoyl-CoA hydratase</fullName>
        <ecNumber evidence="4">4.2.1.17</ecNumber>
    </recommendedName>
</protein>
<feature type="domain" description="3-hydroxyacyl-CoA dehydrogenase NAD binding" evidence="15">
    <location>
        <begin position="317"/>
        <end position="496"/>
    </location>
</feature>
<dbReference type="GO" id="GO:0008692">
    <property type="term" value="F:3-hydroxybutyryl-CoA epimerase activity"/>
    <property type="evidence" value="ECO:0007669"/>
    <property type="project" value="InterPro"/>
</dbReference>
<evidence type="ECO:0000256" key="8">
    <source>
        <dbReference type="ARBA" id="ARBA00023027"/>
    </source>
</evidence>
<keyword evidence="7 16" id="KW-0560">Oxidoreductase</keyword>
<evidence type="ECO:0000256" key="3">
    <source>
        <dbReference type="ARBA" id="ARBA00008750"/>
    </source>
</evidence>
<dbReference type="Pfam" id="PF00725">
    <property type="entry name" value="3HCDH"/>
    <property type="match status" value="1"/>
</dbReference>
<dbReference type="PROSITE" id="PS00067">
    <property type="entry name" value="3HCDH"/>
    <property type="match status" value="1"/>
</dbReference>
<dbReference type="PANTHER" id="PTHR43612">
    <property type="entry name" value="TRIFUNCTIONAL ENZYME SUBUNIT ALPHA"/>
    <property type="match status" value="1"/>
</dbReference>
<comment type="pathway">
    <text evidence="1">Lipid metabolism; fatty acid beta-oxidation.</text>
</comment>
<comment type="similarity">
    <text evidence="3">In the N-terminal section; belongs to the enoyl-CoA hydratase/isomerase family.</text>
</comment>
<dbReference type="CDD" id="cd06558">
    <property type="entry name" value="crotonase-like"/>
    <property type="match status" value="1"/>
</dbReference>
<dbReference type="GO" id="GO:0004165">
    <property type="term" value="F:delta(3)-delta(2)-enoyl-CoA isomerase activity"/>
    <property type="evidence" value="ECO:0007669"/>
    <property type="project" value="InterPro"/>
</dbReference>